<evidence type="ECO:0008006" key="9">
    <source>
        <dbReference type="Google" id="ProtNLM"/>
    </source>
</evidence>
<dbReference type="AlphaFoldDB" id="A0A1X7TP69"/>
<dbReference type="NCBIfam" id="TIGR01376">
    <property type="entry name" value="POMP_repeat"/>
    <property type="match status" value="1"/>
</dbReference>
<dbReference type="InParanoid" id="A0A1X7TP69"/>
<evidence type="ECO:0000256" key="4">
    <source>
        <dbReference type="ARBA" id="ARBA00022525"/>
    </source>
</evidence>
<keyword evidence="5" id="KW-0732">Signal</keyword>
<evidence type="ECO:0000256" key="3">
    <source>
        <dbReference type="ARBA" id="ARBA00004613"/>
    </source>
</evidence>
<protein>
    <recommendedName>
        <fullName evidence="9">Right handed beta helix domain-containing protein</fullName>
    </recommendedName>
</protein>
<dbReference type="InterPro" id="IPR011050">
    <property type="entry name" value="Pectin_lyase_fold/virulence"/>
</dbReference>
<keyword evidence="6" id="KW-0472">Membrane</keyword>
<dbReference type="SMART" id="SM00710">
    <property type="entry name" value="PbH1"/>
    <property type="match status" value="4"/>
</dbReference>
<evidence type="ECO:0000313" key="8">
    <source>
        <dbReference type="EnsemblMetazoa" id="Aqu2.1.16608_001"/>
    </source>
</evidence>
<accession>A0A1X7TP69</accession>
<reference evidence="8" key="1">
    <citation type="submission" date="2017-05" db="UniProtKB">
        <authorList>
            <consortium name="EnsemblMetazoa"/>
        </authorList>
    </citation>
    <scope>IDENTIFICATION</scope>
</reference>
<sequence length="517" mass="57089">MKDEYRFWPGLLLVARIPLPHMKCIKKLFRKQDDDDELLLDITEFIEPIKTVDQQKREIVPSSTDIRRCASRESVVEFSCSVSSGQYYVSDDCSSVTQSPCNPLSVYAGNMSQYSNTIFYFIGTSSMISDVYMISVSNVTLHGLDQSSSIVCKEVSKTSISIKLSINITITNSSFATGSGRIDTSNAFDLIISSSVFSASYFLDIYYAPLPAYRSSSELLHYSLMLTNVIFNTGSRMELIMSHGTTYNVSIIFDHVHGCIEPGFQVKGLFYFLIINSLFYDVNVGPGLFIDFDKNLESADCTYYRGIQLTSTLVIEDSQFYNNKQGLKIFGNKYLLEAINYHIIIKSCLIYDNINEGLFIDAKFLKLTQIEIIDTELIGNGGNNIMNSNAISLSNVTVANSTYTGLSLTASLVIIKNDFIFENNTGVVGGGLAINDSSVLIVSSSANLEFIDNHASYKGGGIYSEESTFSDIKSMAQNIPLTLINNTAGLVGGDMYGVYGMTQSNQFNLTNPNISST</sequence>
<dbReference type="GO" id="GO:0005576">
    <property type="term" value="C:extracellular region"/>
    <property type="evidence" value="ECO:0007669"/>
    <property type="project" value="UniProtKB-SubCell"/>
</dbReference>
<comment type="subcellular location">
    <subcellularLocation>
        <location evidence="1">Cell envelope</location>
    </subcellularLocation>
    <subcellularLocation>
        <location evidence="2">Cell outer membrane</location>
    </subcellularLocation>
    <subcellularLocation>
        <location evidence="3">Secreted</location>
    </subcellularLocation>
</comment>
<keyword evidence="7" id="KW-0998">Cell outer membrane</keyword>
<organism evidence="8">
    <name type="scientific">Amphimedon queenslandica</name>
    <name type="common">Sponge</name>
    <dbReference type="NCBI Taxonomy" id="400682"/>
    <lineage>
        <taxon>Eukaryota</taxon>
        <taxon>Metazoa</taxon>
        <taxon>Porifera</taxon>
        <taxon>Demospongiae</taxon>
        <taxon>Heteroscleromorpha</taxon>
        <taxon>Haplosclerida</taxon>
        <taxon>Niphatidae</taxon>
        <taxon>Amphimedon</taxon>
    </lineage>
</organism>
<keyword evidence="4" id="KW-0964">Secreted</keyword>
<dbReference type="InterPro" id="IPR003368">
    <property type="entry name" value="POMP_repeat"/>
</dbReference>
<evidence type="ECO:0000256" key="5">
    <source>
        <dbReference type="ARBA" id="ARBA00022729"/>
    </source>
</evidence>
<evidence type="ECO:0000256" key="1">
    <source>
        <dbReference type="ARBA" id="ARBA00004196"/>
    </source>
</evidence>
<evidence type="ECO:0000256" key="7">
    <source>
        <dbReference type="ARBA" id="ARBA00023237"/>
    </source>
</evidence>
<dbReference type="EnsemblMetazoa" id="Aqu2.1.16608_001">
    <property type="protein sequence ID" value="Aqu2.1.16608_001"/>
    <property type="gene ID" value="Aqu2.1.16608"/>
</dbReference>
<evidence type="ECO:0000256" key="2">
    <source>
        <dbReference type="ARBA" id="ARBA00004442"/>
    </source>
</evidence>
<dbReference type="InterPro" id="IPR006626">
    <property type="entry name" value="PbH1"/>
</dbReference>
<name>A0A1X7TP69_AMPQE</name>
<evidence type="ECO:0000256" key="6">
    <source>
        <dbReference type="ARBA" id="ARBA00023136"/>
    </source>
</evidence>
<proteinExistence type="predicted"/>
<dbReference type="SUPFAM" id="SSF51126">
    <property type="entry name" value="Pectin lyase-like"/>
    <property type="match status" value="1"/>
</dbReference>